<evidence type="ECO:0000256" key="1">
    <source>
        <dbReference type="ARBA" id="ARBA00004141"/>
    </source>
</evidence>
<dbReference type="RefSeq" id="XP_031856847.1">
    <property type="nucleotide sequence ID" value="XM_032000956.1"/>
</dbReference>
<accession>A0A5E8C5Y0</accession>
<keyword evidence="4 6" id="KW-1133">Transmembrane helix</keyword>
<dbReference type="Pfam" id="PF01184">
    <property type="entry name" value="Gpr1_Fun34_YaaH"/>
    <property type="match status" value="1"/>
</dbReference>
<evidence type="ECO:0000313" key="7">
    <source>
        <dbReference type="EMBL" id="VVT58510.1"/>
    </source>
</evidence>
<feature type="transmembrane region" description="Helical" evidence="6">
    <location>
        <begin position="132"/>
        <end position="155"/>
    </location>
</feature>
<proteinExistence type="inferred from homology"/>
<evidence type="ECO:0000256" key="2">
    <source>
        <dbReference type="ARBA" id="ARBA00005587"/>
    </source>
</evidence>
<dbReference type="GO" id="GO:0005886">
    <property type="term" value="C:plasma membrane"/>
    <property type="evidence" value="ECO:0007669"/>
    <property type="project" value="TreeGrafter"/>
</dbReference>
<name>A0A5E8C5Y0_9ASCO</name>
<comment type="similarity">
    <text evidence="2">Belongs to the acetate uptake transporter (AceTr) (TC 2.A.96) family.</text>
</comment>
<evidence type="ECO:0000256" key="3">
    <source>
        <dbReference type="ARBA" id="ARBA00022692"/>
    </source>
</evidence>
<keyword evidence="8" id="KW-1185">Reference proteome</keyword>
<organism evidence="7 8">
    <name type="scientific">Magnusiomyces paraingens</name>
    <dbReference type="NCBI Taxonomy" id="2606893"/>
    <lineage>
        <taxon>Eukaryota</taxon>
        <taxon>Fungi</taxon>
        <taxon>Dikarya</taxon>
        <taxon>Ascomycota</taxon>
        <taxon>Saccharomycotina</taxon>
        <taxon>Dipodascomycetes</taxon>
        <taxon>Dipodascales</taxon>
        <taxon>Dipodascaceae</taxon>
        <taxon>Magnusiomyces</taxon>
    </lineage>
</organism>
<evidence type="ECO:0000256" key="5">
    <source>
        <dbReference type="ARBA" id="ARBA00023136"/>
    </source>
</evidence>
<comment type="subcellular location">
    <subcellularLocation>
        <location evidence="1">Membrane</location>
        <topology evidence="1">Multi-pass membrane protein</topology>
    </subcellularLocation>
</comment>
<feature type="transmembrane region" description="Helical" evidence="6">
    <location>
        <begin position="227"/>
        <end position="247"/>
    </location>
</feature>
<keyword evidence="3 6" id="KW-0812">Transmembrane</keyword>
<feature type="transmembrane region" description="Helical" evidence="6">
    <location>
        <begin position="167"/>
        <end position="187"/>
    </location>
</feature>
<reference evidence="7 8" key="1">
    <citation type="submission" date="2019-09" db="EMBL/GenBank/DDBJ databases">
        <authorList>
            <person name="Brejova B."/>
        </authorList>
    </citation>
    <scope>NUCLEOTIDE SEQUENCE [LARGE SCALE GENOMIC DNA]</scope>
</reference>
<dbReference type="OrthoDB" id="3648309at2759"/>
<dbReference type="PANTHER" id="PTHR31123:SF3">
    <property type="entry name" value="AMMONIA TRANSPORT OUTWARD PROTEIN 3"/>
    <property type="match status" value="1"/>
</dbReference>
<gene>
    <name evidence="7" type="ORF">SAPINGB_P006245</name>
</gene>
<dbReference type="InterPro" id="IPR051633">
    <property type="entry name" value="AceTr"/>
</dbReference>
<protein>
    <submittedName>
        <fullName evidence="7">Uncharacterized protein</fullName>
    </submittedName>
</protein>
<evidence type="ECO:0000313" key="8">
    <source>
        <dbReference type="Proteomes" id="UP000398389"/>
    </source>
</evidence>
<keyword evidence="5 6" id="KW-0472">Membrane</keyword>
<sequence length="281" mass="30643">MSESKLSSTNEEYHISPHPNHDFIASSQGICRVLTSDTHVQLGGMTFHKDEFMRAFEGYLNPGFSKAPTHKFGNPVPMGVASFCIPVFIMSLVNLNARGVSNGQGMFGIALFYAGLIELVAGMWCIALENAWAGTLLSSFAGFWFSYSMIIVDVFGISSSYSSTGELSNFVGFLLLAFSIFSTIMWILTFRSTWVLCTMMFFVALTHTTLCASKLAYSASVVAADHLTKAAGVFGIITSCFGFYIIYEGLATNENALFVPPVLLMPSTVTGREKVVDDEHP</sequence>
<dbReference type="InterPro" id="IPR000791">
    <property type="entry name" value="Gpr1/Fun34/SatP-like"/>
</dbReference>
<evidence type="ECO:0000256" key="4">
    <source>
        <dbReference type="ARBA" id="ARBA00022989"/>
    </source>
</evidence>
<dbReference type="Proteomes" id="UP000398389">
    <property type="component" value="Unassembled WGS sequence"/>
</dbReference>
<feature type="transmembrane region" description="Helical" evidence="6">
    <location>
        <begin position="107"/>
        <end position="126"/>
    </location>
</feature>
<dbReference type="AlphaFoldDB" id="A0A5E8C5Y0"/>
<feature type="transmembrane region" description="Helical" evidence="6">
    <location>
        <begin position="76"/>
        <end position="95"/>
    </location>
</feature>
<feature type="transmembrane region" description="Helical" evidence="6">
    <location>
        <begin position="193"/>
        <end position="215"/>
    </location>
</feature>
<dbReference type="EMBL" id="CABVLU010000005">
    <property type="protein sequence ID" value="VVT58510.1"/>
    <property type="molecule type" value="Genomic_DNA"/>
</dbReference>
<dbReference type="GO" id="GO:0015123">
    <property type="term" value="F:acetate transmembrane transporter activity"/>
    <property type="evidence" value="ECO:0007669"/>
    <property type="project" value="TreeGrafter"/>
</dbReference>
<dbReference type="PANTHER" id="PTHR31123">
    <property type="entry name" value="ACCUMULATION OF DYADS PROTEIN 2-RELATED"/>
    <property type="match status" value="1"/>
</dbReference>
<dbReference type="GeneID" id="43585056"/>
<evidence type="ECO:0000256" key="6">
    <source>
        <dbReference type="SAM" id="Phobius"/>
    </source>
</evidence>